<evidence type="ECO:0000313" key="2">
    <source>
        <dbReference type="Proteomes" id="UP000022447"/>
    </source>
</evidence>
<name>X7ECL9_9RHOB</name>
<reference evidence="1 2" key="1">
    <citation type="submission" date="2014-01" db="EMBL/GenBank/DDBJ databases">
        <title>Roseivivax halodurans JCM 10272 Genome Sequencing.</title>
        <authorList>
            <person name="Lai Q."/>
            <person name="Li G."/>
            <person name="Shao Z."/>
        </authorList>
    </citation>
    <scope>NUCLEOTIDE SEQUENCE [LARGE SCALE GENOMIC DNA]</scope>
    <source>
        <strain evidence="1 2">JCM 10272</strain>
    </source>
</reference>
<dbReference type="OrthoDB" id="5174394at2"/>
<dbReference type="EMBL" id="JALZ01000048">
    <property type="protein sequence ID" value="ETX12858.1"/>
    <property type="molecule type" value="Genomic_DNA"/>
</dbReference>
<proteinExistence type="predicted"/>
<keyword evidence="2" id="KW-1185">Reference proteome</keyword>
<accession>X7ECL9</accession>
<organism evidence="1 2">
    <name type="scientific">Roseivivax halodurans JCM 10272</name>
    <dbReference type="NCBI Taxonomy" id="1449350"/>
    <lineage>
        <taxon>Bacteria</taxon>
        <taxon>Pseudomonadati</taxon>
        <taxon>Pseudomonadota</taxon>
        <taxon>Alphaproteobacteria</taxon>
        <taxon>Rhodobacterales</taxon>
        <taxon>Roseobacteraceae</taxon>
        <taxon>Roseivivax</taxon>
    </lineage>
</organism>
<evidence type="ECO:0000313" key="1">
    <source>
        <dbReference type="EMBL" id="ETX12858.1"/>
    </source>
</evidence>
<dbReference type="RefSeq" id="WP_037266618.1">
    <property type="nucleotide sequence ID" value="NZ_JALZ01000048.1"/>
</dbReference>
<comment type="caution">
    <text evidence="1">The sequence shown here is derived from an EMBL/GenBank/DDBJ whole genome shotgun (WGS) entry which is preliminary data.</text>
</comment>
<sequence>MSPWKRQQLTFGGEQNWSHAHSYYDIPVFDAASTRIAAIRHNHAANHHPGPEDAVEIGLVEADRPGSWHAVGRSTAWSWQQGPMAQWVPPAAGTGERLVWNDREDGRFVAHLADPGVGGSARTLPMPVYAVMPDGQSGLSVNMGRLQSLRPGYGYAVKDAAPLTERRPEEDGIWQVPFTGDTPRLLLPLDQAVAFLLSQLPRTDRLRHAVTPYFYWFNHVKIAPGGRRFTVKLRWRRRGGPWSGRMGVSLTCDTQDGTDLRLLGRATSHVVWLDDHRLYYFDERRREMLLLRDAAHGGERLGPIGGGLSENVHLRHLPPAPPASDGLPPQIVYDTPYREAPELWISGPKGEDHTRIAVFSGHVPAKGPFRCDLHPVPDASGDRIVVTSAEGGQRQIHLIERER</sequence>
<gene>
    <name evidence="1" type="ORF">OCH239_15650</name>
</gene>
<dbReference type="eggNOG" id="COG0823">
    <property type="taxonomic scope" value="Bacteria"/>
</dbReference>
<dbReference type="AlphaFoldDB" id="X7ECL9"/>
<dbReference type="STRING" id="1449350.OCH239_15650"/>
<dbReference type="Proteomes" id="UP000022447">
    <property type="component" value="Unassembled WGS sequence"/>
</dbReference>
<protein>
    <submittedName>
        <fullName evidence="1">Uncharacterized protein</fullName>
    </submittedName>
</protein>